<dbReference type="PANTHER" id="PTHR47909:SF2">
    <property type="entry name" value="GPI INOSITOL-DEACYLASE"/>
    <property type="match status" value="1"/>
</dbReference>
<organism evidence="1 2">
    <name type="scientific">Durusdinium trenchii</name>
    <dbReference type="NCBI Taxonomy" id="1381693"/>
    <lineage>
        <taxon>Eukaryota</taxon>
        <taxon>Sar</taxon>
        <taxon>Alveolata</taxon>
        <taxon>Dinophyceae</taxon>
        <taxon>Suessiales</taxon>
        <taxon>Symbiodiniaceae</taxon>
        <taxon>Durusdinium</taxon>
    </lineage>
</organism>
<evidence type="ECO:0000313" key="2">
    <source>
        <dbReference type="Proteomes" id="UP001642464"/>
    </source>
</evidence>
<reference evidence="1 2" key="1">
    <citation type="submission" date="2024-02" db="EMBL/GenBank/DDBJ databases">
        <authorList>
            <person name="Chen Y."/>
            <person name="Shah S."/>
            <person name="Dougan E. K."/>
            <person name="Thang M."/>
            <person name="Chan C."/>
        </authorList>
    </citation>
    <scope>NUCLEOTIDE SEQUENCE [LARGE SCALE GENOMIC DNA]</scope>
</reference>
<sequence>MQELRKDKPFAVILPGFLGSSEDFEDLARDLRRAGYGAAVAPISWWHWIPCVGGRSMRPILERIDFAVNQVLEDLNTTSISPPSYTLQDFLVDFLTNPGGILKVGGTDDPADYPALTPRGDDFASPASPGSGRRVALVAHSAAGWISRVYLSGVNYGGRSFKGSKKVHSLVCLGSPHFVAENLVFKSLQYLEREEGSALPARVRCLCVGAKGAVLSKASDMTRGAYELCGAMPGDDDVDGDGMTPLFSAVALDSADDKMVLENVSHAPVYPAFGPSAKLAEERLTKPWYGSPEILKKWFPWLKASTMD</sequence>
<gene>
    <name evidence="1" type="ORF">SCF082_LOCUS4797</name>
</gene>
<evidence type="ECO:0008006" key="3">
    <source>
        <dbReference type="Google" id="ProtNLM"/>
    </source>
</evidence>
<dbReference type="Proteomes" id="UP001642464">
    <property type="component" value="Unassembled WGS sequence"/>
</dbReference>
<dbReference type="InterPro" id="IPR029058">
    <property type="entry name" value="AB_hydrolase_fold"/>
</dbReference>
<name>A0ABP0I2G8_9DINO</name>
<keyword evidence="2" id="KW-1185">Reference proteome</keyword>
<comment type="caution">
    <text evidence="1">The sequence shown here is derived from an EMBL/GenBank/DDBJ whole genome shotgun (WGS) entry which is preliminary data.</text>
</comment>
<evidence type="ECO:0000313" key="1">
    <source>
        <dbReference type="EMBL" id="CAK8996458.1"/>
    </source>
</evidence>
<dbReference type="EMBL" id="CAXAMM010002525">
    <property type="protein sequence ID" value="CAK8996458.1"/>
    <property type="molecule type" value="Genomic_DNA"/>
</dbReference>
<protein>
    <recommendedName>
        <fullName evidence="3">GPI inositol-deacylase</fullName>
    </recommendedName>
</protein>
<dbReference type="Gene3D" id="3.40.50.1820">
    <property type="entry name" value="alpha/beta hydrolase"/>
    <property type="match status" value="1"/>
</dbReference>
<dbReference type="SUPFAM" id="SSF53474">
    <property type="entry name" value="alpha/beta-Hydrolases"/>
    <property type="match status" value="1"/>
</dbReference>
<proteinExistence type="predicted"/>
<accession>A0ABP0I2G8</accession>
<dbReference type="PANTHER" id="PTHR47909">
    <property type="entry name" value="ALPHA/BETA-HYDROLASES SUPERFAMILY PROTEIN"/>
    <property type="match status" value="1"/>
</dbReference>